<proteinExistence type="predicted"/>
<sequence length="158" mass="16776">MQTHAKLTIRRVPWSNCVGRDLRAAQQAERGAAPDPTDADLAVFLIAYERATGQPLGCGGLRWLEPTIAEARPIYVLPYARGAGIAASILTALEGEAHAAGVTTVVAEAATARPGGEPFFEAAGYRRIPNFGPYQESEESVCLAKPVMNPIRVHAAPV</sequence>
<organism evidence="4 5">
    <name type="scientific">Sinomonas cyclohexanicum</name>
    <name type="common">Corynebacterium cyclohexanicum</name>
    <dbReference type="NCBI Taxonomy" id="322009"/>
    <lineage>
        <taxon>Bacteria</taxon>
        <taxon>Bacillati</taxon>
        <taxon>Actinomycetota</taxon>
        <taxon>Actinomycetes</taxon>
        <taxon>Micrococcales</taxon>
        <taxon>Micrococcaceae</taxon>
        <taxon>Sinomonas</taxon>
    </lineage>
</organism>
<protein>
    <submittedName>
        <fullName evidence="4">N-acetyltransferase</fullName>
    </submittedName>
</protein>
<dbReference type="PANTHER" id="PTHR43877">
    <property type="entry name" value="AMINOALKYLPHOSPHONATE N-ACETYLTRANSFERASE-RELATED-RELATED"/>
    <property type="match status" value="1"/>
</dbReference>
<evidence type="ECO:0000256" key="1">
    <source>
        <dbReference type="ARBA" id="ARBA00022679"/>
    </source>
</evidence>
<dbReference type="InterPro" id="IPR000182">
    <property type="entry name" value="GNAT_dom"/>
</dbReference>
<dbReference type="PROSITE" id="PS51186">
    <property type="entry name" value="GNAT"/>
    <property type="match status" value="1"/>
</dbReference>
<dbReference type="InterPro" id="IPR050832">
    <property type="entry name" value="Bact_Acetyltransf"/>
</dbReference>
<dbReference type="SUPFAM" id="SSF55729">
    <property type="entry name" value="Acyl-CoA N-acyltransferases (Nat)"/>
    <property type="match status" value="1"/>
</dbReference>
<dbReference type="InterPro" id="IPR016181">
    <property type="entry name" value="Acyl_CoA_acyltransferase"/>
</dbReference>
<evidence type="ECO:0000259" key="3">
    <source>
        <dbReference type="PROSITE" id="PS51186"/>
    </source>
</evidence>
<evidence type="ECO:0000313" key="4">
    <source>
        <dbReference type="EMBL" id="BCT77980.1"/>
    </source>
</evidence>
<dbReference type="Proteomes" id="UP001319861">
    <property type="component" value="Chromosome"/>
</dbReference>
<evidence type="ECO:0000313" key="5">
    <source>
        <dbReference type="Proteomes" id="UP001319861"/>
    </source>
</evidence>
<name>A0ABN6FNU6_SINCY</name>
<dbReference type="Gene3D" id="3.40.630.30">
    <property type="match status" value="1"/>
</dbReference>
<dbReference type="Pfam" id="PF13508">
    <property type="entry name" value="Acetyltransf_7"/>
    <property type="match status" value="1"/>
</dbReference>
<keyword evidence="1" id="KW-0808">Transferase</keyword>
<dbReference type="RefSeq" id="WP_189693698.1">
    <property type="nucleotide sequence ID" value="NZ_AP024525.1"/>
</dbReference>
<dbReference type="PANTHER" id="PTHR43877:SF2">
    <property type="entry name" value="AMINOALKYLPHOSPHONATE N-ACETYLTRANSFERASE-RELATED"/>
    <property type="match status" value="1"/>
</dbReference>
<gene>
    <name evidence="4" type="ORF">SCMU_38220</name>
</gene>
<reference evidence="4 5" key="1">
    <citation type="journal article" date="2021" name="J. Biosci. Bioeng.">
        <title>Identification and characterization of a chc gene cluster responsible for the aromatization pathway of cyclohexanecarboxylate degradation in Sinomonas cyclohexanicum ATCC 51369.</title>
        <authorList>
            <person name="Yamamoto T."/>
            <person name="Hasegawa Y."/>
            <person name="Lau P.C.K."/>
            <person name="Iwaki H."/>
        </authorList>
    </citation>
    <scope>NUCLEOTIDE SEQUENCE [LARGE SCALE GENOMIC DNA]</scope>
    <source>
        <strain evidence="4 5">ATCC 51369</strain>
    </source>
</reference>
<dbReference type="EMBL" id="AP024525">
    <property type="protein sequence ID" value="BCT77980.1"/>
    <property type="molecule type" value="Genomic_DNA"/>
</dbReference>
<evidence type="ECO:0000256" key="2">
    <source>
        <dbReference type="ARBA" id="ARBA00023315"/>
    </source>
</evidence>
<feature type="domain" description="N-acetyltransferase" evidence="3">
    <location>
        <begin position="7"/>
        <end position="148"/>
    </location>
</feature>
<keyword evidence="5" id="KW-1185">Reference proteome</keyword>
<accession>A0ABN6FNU6</accession>
<dbReference type="CDD" id="cd04301">
    <property type="entry name" value="NAT_SF"/>
    <property type="match status" value="1"/>
</dbReference>
<keyword evidence="2" id="KW-0012">Acyltransferase</keyword>